<sequence length="747" mass="82913">MASSSTLSVPDQIRQLNDARKLVLGDVKYYPSVVRGILPIVGPKAPIELRRWVTDFLAEAFATPALPNSEKETMQPYVLTTLESLIETEVDAQVLRNVIQAAASIYPLAMRWMLVLLLIFAFHLLPSPRPSINNSYDTVTWERMVSIKHKILQLWDGAPPTVRICCIKFAQRVVLAQTVASGAEHRYGGGLDVSLDKVPPNHQTLDPRMLEAEASGLLDRMLSIFQGNNDGLLVDATLNCLSIMVRTRPSTSSRILNALLSFNPLQAANSPLTPKTKVMIKSMEKTARLLLIHLSKRDPHNPIVPRIQQHVETTMRMVAELFDSAGRKRPLEPKPQDGYDAKRQRIEASQIQIPPLGPGPHSLADVFTLIGNDGLKYFDVSQVPPSLVARIAVNTLSRLDAQVLAKAVDGVRGRLETLNNSPPAELNPNTAPLGVEEDEDDYEPDFYQAEDTEQILNKLDNAPAPAAAEPRISLDDTLGLRSFSLPQPQPLTPEMALAAGKATVTSVLDMMKSLDEPATKKQKAGFNRLAASSESRDSWMTILTRLATRSSAGLEGISVKDEAADDDSKRPPSLNNSIREILYNYIMEDFRKHIDVAVSWLCEEWYNDKVQRRAGGDHPTYYEKCTLRLIDGFLPYLHPQDKVLTRFLSEIPELNRAILSRVKHMCRDPSVTQLALTSLLYLVIMRPPVKEAALDVVQDIWTDFEDARPMASKYLSKYRPQFLENATKENNDSSTPAAASAGNAIAA</sequence>
<keyword evidence="2" id="KW-0507">mRNA processing</keyword>
<dbReference type="InterPro" id="IPR016024">
    <property type="entry name" value="ARM-type_fold"/>
</dbReference>
<feature type="region of interest" description="Disordered" evidence="4">
    <location>
        <begin position="725"/>
        <end position="747"/>
    </location>
</feature>
<gene>
    <name evidence="6" type="ORF">M440DRAFT_1322461</name>
</gene>
<comment type="subcellular location">
    <subcellularLocation>
        <location evidence="1">Nucleus</location>
    </subcellularLocation>
</comment>
<dbReference type="STRING" id="983965.A0A2T4CID2"/>
<feature type="region of interest" description="Disordered" evidence="4">
    <location>
        <begin position="416"/>
        <end position="438"/>
    </location>
</feature>
<protein>
    <recommendedName>
        <fullName evidence="5">Symplekin/Pta1 N-terminal domain-containing protein</fullName>
    </recommendedName>
</protein>
<dbReference type="EMBL" id="KZ679126">
    <property type="protein sequence ID" value="PTB81331.1"/>
    <property type="molecule type" value="Genomic_DNA"/>
</dbReference>
<dbReference type="Proteomes" id="UP000240760">
    <property type="component" value="Unassembled WGS sequence"/>
</dbReference>
<evidence type="ECO:0000259" key="5">
    <source>
        <dbReference type="Pfam" id="PF11935"/>
    </source>
</evidence>
<dbReference type="Gene3D" id="1.25.10.10">
    <property type="entry name" value="Leucine-rich Repeat Variant"/>
    <property type="match status" value="1"/>
</dbReference>
<dbReference type="AlphaFoldDB" id="A0A2T4CID2"/>
<evidence type="ECO:0000256" key="4">
    <source>
        <dbReference type="SAM" id="MobiDB-lite"/>
    </source>
</evidence>
<evidence type="ECO:0000313" key="7">
    <source>
        <dbReference type="Proteomes" id="UP000240760"/>
    </source>
</evidence>
<dbReference type="GO" id="GO:0005847">
    <property type="term" value="C:mRNA cleavage and polyadenylation specificity factor complex"/>
    <property type="evidence" value="ECO:0007669"/>
    <property type="project" value="TreeGrafter"/>
</dbReference>
<feature type="compositionally biased region" description="Low complexity" evidence="4">
    <location>
        <begin position="737"/>
        <end position="747"/>
    </location>
</feature>
<evidence type="ECO:0000256" key="1">
    <source>
        <dbReference type="ARBA" id="ARBA00004123"/>
    </source>
</evidence>
<dbReference type="PANTHER" id="PTHR15245:SF20">
    <property type="entry name" value="SYMPLEKIN"/>
    <property type="match status" value="1"/>
</dbReference>
<name>A0A2T4CID2_TRILO</name>
<dbReference type="InterPro" id="IPR011989">
    <property type="entry name" value="ARM-like"/>
</dbReference>
<keyword evidence="3" id="KW-0539">Nucleus</keyword>
<dbReference type="PANTHER" id="PTHR15245">
    <property type="entry name" value="SYMPLEKIN-RELATED"/>
    <property type="match status" value="1"/>
</dbReference>
<dbReference type="OrthoDB" id="331600at2759"/>
<feature type="domain" description="Symplekin/Pta1 N-terminal" evidence="5">
    <location>
        <begin position="91"/>
        <end position="328"/>
    </location>
</feature>
<dbReference type="InterPro" id="IPR032460">
    <property type="entry name" value="Symplekin/Pta1_N"/>
</dbReference>
<dbReference type="InterPro" id="IPR021850">
    <property type="entry name" value="Symplekin/Pta1"/>
</dbReference>
<feature type="compositionally biased region" description="Polar residues" evidence="4">
    <location>
        <begin position="417"/>
        <end position="430"/>
    </location>
</feature>
<keyword evidence="7" id="KW-1185">Reference proteome</keyword>
<dbReference type="SUPFAM" id="SSF48371">
    <property type="entry name" value="ARM repeat"/>
    <property type="match status" value="1"/>
</dbReference>
<dbReference type="Pfam" id="PF11935">
    <property type="entry name" value="SYMPK_PTA1_N"/>
    <property type="match status" value="1"/>
</dbReference>
<evidence type="ECO:0000313" key="6">
    <source>
        <dbReference type="EMBL" id="PTB81331.1"/>
    </source>
</evidence>
<evidence type="ECO:0000256" key="3">
    <source>
        <dbReference type="ARBA" id="ARBA00023242"/>
    </source>
</evidence>
<reference evidence="6 7" key="1">
    <citation type="submission" date="2016-07" db="EMBL/GenBank/DDBJ databases">
        <title>Multiple horizontal gene transfer events from other fungi enriched the ability of initially mycotrophic Trichoderma (Ascomycota) to feed on dead plant biomass.</title>
        <authorList>
            <consortium name="DOE Joint Genome Institute"/>
            <person name="Aerts A."/>
            <person name="Atanasova L."/>
            <person name="Chenthamara K."/>
            <person name="Zhang J."/>
            <person name="Grujic M."/>
            <person name="Henrissat B."/>
            <person name="Kuo A."/>
            <person name="Salamov A."/>
            <person name="Lipzen A."/>
            <person name="Labutti K."/>
            <person name="Barry K."/>
            <person name="Miao Y."/>
            <person name="Rahimi M.J."/>
            <person name="Shen Q."/>
            <person name="Grigoriev I.V."/>
            <person name="Kubicek C.P."/>
            <person name="Druzhinina I.S."/>
        </authorList>
    </citation>
    <scope>NUCLEOTIDE SEQUENCE [LARGE SCALE GENOMIC DNA]</scope>
    <source>
        <strain evidence="6 7">ATCC 18648</strain>
    </source>
</reference>
<dbReference type="GO" id="GO:0006397">
    <property type="term" value="P:mRNA processing"/>
    <property type="evidence" value="ECO:0007669"/>
    <property type="project" value="UniProtKB-KW"/>
</dbReference>
<evidence type="ECO:0000256" key="2">
    <source>
        <dbReference type="ARBA" id="ARBA00022664"/>
    </source>
</evidence>
<proteinExistence type="predicted"/>
<accession>A0A2T4CID2</accession>
<organism evidence="6 7">
    <name type="scientific">Trichoderma longibrachiatum ATCC 18648</name>
    <dbReference type="NCBI Taxonomy" id="983965"/>
    <lineage>
        <taxon>Eukaryota</taxon>
        <taxon>Fungi</taxon>
        <taxon>Dikarya</taxon>
        <taxon>Ascomycota</taxon>
        <taxon>Pezizomycotina</taxon>
        <taxon>Sordariomycetes</taxon>
        <taxon>Hypocreomycetidae</taxon>
        <taxon>Hypocreales</taxon>
        <taxon>Hypocreaceae</taxon>
        <taxon>Trichoderma</taxon>
    </lineage>
</organism>